<dbReference type="InterPro" id="IPR036061">
    <property type="entry name" value="CheW-like_dom_sf"/>
</dbReference>
<dbReference type="Proteomes" id="UP000031561">
    <property type="component" value="Unassembled WGS sequence"/>
</dbReference>
<comment type="caution">
    <text evidence="2">The sequence shown here is derived from an EMBL/GenBank/DDBJ whole genome shotgun (WGS) entry which is preliminary data.</text>
</comment>
<name>A0ABD4T9C3_9CYAN</name>
<evidence type="ECO:0000313" key="3">
    <source>
        <dbReference type="Proteomes" id="UP000031561"/>
    </source>
</evidence>
<protein>
    <submittedName>
        <fullName evidence="2">Chemotaxis protein CheW</fullName>
    </submittedName>
</protein>
<reference evidence="2 3" key="1">
    <citation type="journal article" date="2015" name="Genome Announc.">
        <title>Draft Genome Sequence of Filamentous Marine Cyanobacterium Lyngbya confervoides Strain BDU141951.</title>
        <authorList>
            <person name="Chandrababunaidu M.M."/>
            <person name="Sen D."/>
            <person name="Tripathy S."/>
        </authorList>
    </citation>
    <scope>NUCLEOTIDE SEQUENCE [LARGE SCALE GENOMIC DNA]</scope>
    <source>
        <strain evidence="2 3">BDU141951</strain>
    </source>
</reference>
<sequence>MDQPAVSNLRNPAALVGESPADAAPVEGILTQVQTQEVVFPSSWVDEVLILSRSQIFKLPFYGPHILGLVNHRGEMVPLLSCPLAGPNATATTSPAAWGGQDTLRAIRLNDKAQQFQGVAVLVDRILGTLTDTDFQQRPQVQVFQLQDLPLADCQPQRWHPV</sequence>
<dbReference type="RefSeq" id="WP_166277463.1">
    <property type="nucleotide sequence ID" value="NZ_JTHE03000106.1"/>
</dbReference>
<dbReference type="SUPFAM" id="SSF50341">
    <property type="entry name" value="CheW-like"/>
    <property type="match status" value="1"/>
</dbReference>
<keyword evidence="3" id="KW-1185">Reference proteome</keyword>
<organism evidence="2 3">
    <name type="scientific">Lyngbya confervoides BDU141951</name>
    <dbReference type="NCBI Taxonomy" id="1574623"/>
    <lineage>
        <taxon>Bacteria</taxon>
        <taxon>Bacillati</taxon>
        <taxon>Cyanobacteriota</taxon>
        <taxon>Cyanophyceae</taxon>
        <taxon>Oscillatoriophycideae</taxon>
        <taxon>Oscillatoriales</taxon>
        <taxon>Microcoleaceae</taxon>
        <taxon>Lyngbya</taxon>
    </lineage>
</organism>
<proteinExistence type="predicted"/>
<dbReference type="InterPro" id="IPR002545">
    <property type="entry name" value="CheW-lke_dom"/>
</dbReference>
<feature type="domain" description="CheW-like" evidence="1">
    <location>
        <begin position="28"/>
        <end position="130"/>
    </location>
</feature>
<dbReference type="AlphaFoldDB" id="A0ABD4T9C3"/>
<gene>
    <name evidence="2" type="ORF">QQ91_0019060</name>
</gene>
<evidence type="ECO:0000313" key="2">
    <source>
        <dbReference type="EMBL" id="MCM1984927.1"/>
    </source>
</evidence>
<evidence type="ECO:0000259" key="1">
    <source>
        <dbReference type="Pfam" id="PF01584"/>
    </source>
</evidence>
<dbReference type="Pfam" id="PF01584">
    <property type="entry name" value="CheW"/>
    <property type="match status" value="1"/>
</dbReference>
<accession>A0ABD4T9C3</accession>
<dbReference type="EMBL" id="JTHE03000106">
    <property type="protein sequence ID" value="MCM1984927.1"/>
    <property type="molecule type" value="Genomic_DNA"/>
</dbReference>